<dbReference type="AlphaFoldDB" id="A0A9X9A2P0"/>
<name>A0A9X9A2P0_BACCE</name>
<reference evidence="1 2" key="1">
    <citation type="journal article" date="2019" name="Environ. Microbiol.">
        <title>An active ?-lactamase is a part of an orchestrated cell wall stress resistance network of Bacillus subtilis and related rhizosphere species.</title>
        <authorList>
            <person name="Bucher T."/>
            <person name="Keren-Paz A."/>
            <person name="Hausser J."/>
            <person name="Olender T."/>
            <person name="Cytryn E."/>
            <person name="Kolodkin-Gal I."/>
        </authorList>
    </citation>
    <scope>NUCLEOTIDE SEQUENCE [LARGE SCALE GENOMIC DNA]</scope>
    <source>
        <strain evidence="1 2">I32</strain>
    </source>
</reference>
<evidence type="ECO:0000313" key="2">
    <source>
        <dbReference type="Proteomes" id="UP000308444"/>
    </source>
</evidence>
<feature type="non-terminal residue" evidence="1">
    <location>
        <position position="39"/>
    </location>
</feature>
<sequence>MYIKGGGKIICFEPHWISNMASYLLDGEKQSEFIQLGVL</sequence>
<dbReference type="GO" id="GO:0032259">
    <property type="term" value="P:methylation"/>
    <property type="evidence" value="ECO:0007669"/>
    <property type="project" value="UniProtKB-KW"/>
</dbReference>
<gene>
    <name evidence="1" type="ORF">FC695_32000</name>
</gene>
<accession>A0A9X9A2P0</accession>
<protein>
    <submittedName>
        <fullName evidence="1">Methyltransferase</fullName>
    </submittedName>
</protein>
<dbReference type="EMBL" id="SZOH01003067">
    <property type="protein sequence ID" value="TKI91958.1"/>
    <property type="molecule type" value="Genomic_DNA"/>
</dbReference>
<evidence type="ECO:0000313" key="1">
    <source>
        <dbReference type="EMBL" id="TKI91958.1"/>
    </source>
</evidence>
<dbReference type="Proteomes" id="UP000308444">
    <property type="component" value="Unassembled WGS sequence"/>
</dbReference>
<comment type="caution">
    <text evidence="1">The sequence shown here is derived from an EMBL/GenBank/DDBJ whole genome shotgun (WGS) entry which is preliminary data.</text>
</comment>
<organism evidence="1 2">
    <name type="scientific">Bacillus cereus</name>
    <dbReference type="NCBI Taxonomy" id="1396"/>
    <lineage>
        <taxon>Bacteria</taxon>
        <taxon>Bacillati</taxon>
        <taxon>Bacillota</taxon>
        <taxon>Bacilli</taxon>
        <taxon>Bacillales</taxon>
        <taxon>Bacillaceae</taxon>
        <taxon>Bacillus</taxon>
        <taxon>Bacillus cereus group</taxon>
    </lineage>
</organism>
<dbReference type="Gene3D" id="1.10.150.350">
    <property type="match status" value="1"/>
</dbReference>
<keyword evidence="1" id="KW-0489">Methyltransferase</keyword>
<proteinExistence type="predicted"/>
<keyword evidence="1" id="KW-0808">Transferase</keyword>
<dbReference type="GO" id="GO:0008168">
    <property type="term" value="F:methyltransferase activity"/>
    <property type="evidence" value="ECO:0007669"/>
    <property type="project" value="UniProtKB-KW"/>
</dbReference>